<organism evidence="1 2">
    <name type="scientific">Kozakia baliensis</name>
    <dbReference type="NCBI Taxonomy" id="153496"/>
    <lineage>
        <taxon>Bacteria</taxon>
        <taxon>Pseudomonadati</taxon>
        <taxon>Pseudomonadota</taxon>
        <taxon>Alphaproteobacteria</taxon>
        <taxon>Acetobacterales</taxon>
        <taxon>Acetobacteraceae</taxon>
        <taxon>Kozakia</taxon>
    </lineage>
</organism>
<accession>A0A1D8UST1</accession>
<name>A0A1D8UST1_9PROT</name>
<keyword evidence="2" id="KW-1185">Reference proteome</keyword>
<evidence type="ECO:0000313" key="2">
    <source>
        <dbReference type="Proteomes" id="UP000179145"/>
    </source>
</evidence>
<dbReference type="KEGG" id="kba:A0U89_05810"/>
<evidence type="ECO:0000313" key="1">
    <source>
        <dbReference type="EMBL" id="AOX16722.1"/>
    </source>
</evidence>
<dbReference type="Proteomes" id="UP000179145">
    <property type="component" value="Chromosome"/>
</dbReference>
<sequence>MPPSLSRGDNNLFSRLNEKSFATLDEDAQCGIFPPTFQMPDEINSIEVESQENSPQVENIELSAPSIDTKAEVQSEEILSIEGKAEESHSQGKSSIHETMMIETHKDENVQRSHIEYNFEDGDRIIIEIHTDENQKNIQVSSNNPVLIKSMQNDAPCCEKISYQTMLIKNLSTAEALENKESSFERRSEKRRFSKYNALDMMV</sequence>
<dbReference type="AlphaFoldDB" id="A0A1D8UST1"/>
<reference evidence="1 2" key="1">
    <citation type="journal article" date="2016" name="Microb. Cell Fact.">
        <title>Dissection of exopolysaccharide biosynthesis in Kozakia baliensis.</title>
        <authorList>
            <person name="Brandt J.U."/>
            <person name="Jakob F."/>
            <person name="Behr J."/>
            <person name="Geissler A.J."/>
            <person name="Vogel R.F."/>
        </authorList>
    </citation>
    <scope>NUCLEOTIDE SEQUENCE [LARGE SCALE GENOMIC DNA]</scope>
    <source>
        <strain evidence="1 2">DSM 14400</strain>
    </source>
</reference>
<gene>
    <name evidence="1" type="ORF">A0U89_05810</name>
</gene>
<proteinExistence type="predicted"/>
<protein>
    <submittedName>
        <fullName evidence="1">Uncharacterized protein</fullName>
    </submittedName>
</protein>
<dbReference type="STRING" id="153496.A0U89_05810"/>
<dbReference type="EMBL" id="CP014674">
    <property type="protein sequence ID" value="AOX16722.1"/>
    <property type="molecule type" value="Genomic_DNA"/>
</dbReference>